<evidence type="ECO:0000256" key="1">
    <source>
        <dbReference type="SAM" id="MobiDB-lite"/>
    </source>
</evidence>
<dbReference type="AlphaFoldDB" id="A0LUS5"/>
<name>A0LUS5_ACIC1</name>
<protein>
    <submittedName>
        <fullName evidence="2">Uncharacterized protein</fullName>
    </submittedName>
</protein>
<accession>A0LUS5</accession>
<reference evidence="2 3" key="1">
    <citation type="journal article" date="2009" name="Genome Res.">
        <title>Complete genome of the cellulolytic thermophile Acidothermus cellulolyticus 11B provides insights into its ecophysiological and evolutionary adaptations.</title>
        <authorList>
            <person name="Barabote R.D."/>
            <person name="Xie G."/>
            <person name="Leu D.H."/>
            <person name="Normand P."/>
            <person name="Necsulea A."/>
            <person name="Daubin V."/>
            <person name="Medigue C."/>
            <person name="Adney W.S."/>
            <person name="Xu X.C."/>
            <person name="Lapidus A."/>
            <person name="Parales R.E."/>
            <person name="Detter C."/>
            <person name="Pujic P."/>
            <person name="Bruce D."/>
            <person name="Lavire C."/>
            <person name="Challacombe J.F."/>
            <person name="Brettin T.S."/>
            <person name="Berry A.M."/>
        </authorList>
    </citation>
    <scope>NUCLEOTIDE SEQUENCE [LARGE SCALE GENOMIC DNA]</scope>
    <source>
        <strain evidence="3">ATCC 43068 / DSM 8971 / 11B</strain>
    </source>
</reference>
<dbReference type="InParanoid" id="A0LUS5"/>
<dbReference type="EMBL" id="CP000481">
    <property type="protein sequence ID" value="ABK53185.1"/>
    <property type="molecule type" value="Genomic_DNA"/>
</dbReference>
<feature type="region of interest" description="Disordered" evidence="1">
    <location>
        <begin position="1"/>
        <end position="74"/>
    </location>
</feature>
<organism evidence="2 3">
    <name type="scientific">Acidothermus cellulolyticus (strain ATCC 43068 / DSM 8971 / 11B)</name>
    <dbReference type="NCBI Taxonomy" id="351607"/>
    <lineage>
        <taxon>Bacteria</taxon>
        <taxon>Bacillati</taxon>
        <taxon>Actinomycetota</taxon>
        <taxon>Actinomycetes</taxon>
        <taxon>Acidothermales</taxon>
        <taxon>Acidothermaceae</taxon>
        <taxon>Acidothermus</taxon>
    </lineage>
</organism>
<dbReference type="Proteomes" id="UP000008221">
    <property type="component" value="Chromosome"/>
</dbReference>
<feature type="compositionally biased region" description="Basic and acidic residues" evidence="1">
    <location>
        <begin position="65"/>
        <end position="74"/>
    </location>
</feature>
<feature type="compositionally biased region" description="Basic and acidic residues" evidence="1">
    <location>
        <begin position="47"/>
        <end position="56"/>
    </location>
</feature>
<evidence type="ECO:0000313" key="2">
    <source>
        <dbReference type="EMBL" id="ABK53185.1"/>
    </source>
</evidence>
<dbReference type="KEGG" id="ace:Acel_1413"/>
<sequence length="227" mass="25218">MRRNWIPGGRRRTFRGRRRRGFPIGGRRRRESSAAPWFSRRTAPASETRRPLDDPTPRWYPPAVHGDRLGGSRYDVRPKVSDTPPLAAVVLTAAAGIARAATSTSVTWGPVYAYYKNIARAMGAGSTSISGDRTSVLNAFYLDDRADDGNNVYGHTTFSFLIGNYFYDDVTRSTGEYSYWTTPVTRTLTDRLRTDARAVRAASKVCVQLGWPVPDSCSPQAITTLGY</sequence>
<dbReference type="STRING" id="351607.Acel_1413"/>
<proteinExistence type="predicted"/>
<feature type="compositionally biased region" description="Basic residues" evidence="1">
    <location>
        <begin position="1"/>
        <end position="30"/>
    </location>
</feature>
<dbReference type="HOGENOM" id="CLU_1217672_0_0_11"/>
<gene>
    <name evidence="2" type="ordered locus">Acel_1413</name>
</gene>
<evidence type="ECO:0000313" key="3">
    <source>
        <dbReference type="Proteomes" id="UP000008221"/>
    </source>
</evidence>
<keyword evidence="3" id="KW-1185">Reference proteome</keyword>